<name>A0AC35F4G8_9BILA</name>
<evidence type="ECO:0000313" key="2">
    <source>
        <dbReference type="WBParaSite" id="PS1159_v2.g13722.t1"/>
    </source>
</evidence>
<dbReference type="WBParaSite" id="PS1159_v2.g13722.t1">
    <property type="protein sequence ID" value="PS1159_v2.g13722.t1"/>
    <property type="gene ID" value="PS1159_v2.g13722"/>
</dbReference>
<reference evidence="2" key="1">
    <citation type="submission" date="2022-11" db="UniProtKB">
        <authorList>
            <consortium name="WormBaseParasite"/>
        </authorList>
    </citation>
    <scope>IDENTIFICATION</scope>
</reference>
<sequence>MSNSVFITVCFCLCSQISALYLCAGDCSGGPDTTSSLSSTSDSDSHGSGLHFDGFSGAILESLLTRNSQPSYSSYNNGYNNYQYANRAPPIYGNAQYTYGQVNRIQTVQTGQISNYSGYSTNYWLCVNNYRGQYYYSYTYGDYVCDTRANRYGK</sequence>
<protein>
    <submittedName>
        <fullName evidence="2">Uncharacterized protein</fullName>
    </submittedName>
</protein>
<accession>A0AC35F4G8</accession>
<dbReference type="Proteomes" id="UP000887580">
    <property type="component" value="Unplaced"/>
</dbReference>
<proteinExistence type="predicted"/>
<organism evidence="1 2">
    <name type="scientific">Panagrolaimus sp. PS1159</name>
    <dbReference type="NCBI Taxonomy" id="55785"/>
    <lineage>
        <taxon>Eukaryota</taxon>
        <taxon>Metazoa</taxon>
        <taxon>Ecdysozoa</taxon>
        <taxon>Nematoda</taxon>
        <taxon>Chromadorea</taxon>
        <taxon>Rhabditida</taxon>
        <taxon>Tylenchina</taxon>
        <taxon>Panagrolaimomorpha</taxon>
        <taxon>Panagrolaimoidea</taxon>
        <taxon>Panagrolaimidae</taxon>
        <taxon>Panagrolaimus</taxon>
    </lineage>
</organism>
<evidence type="ECO:0000313" key="1">
    <source>
        <dbReference type="Proteomes" id="UP000887580"/>
    </source>
</evidence>